<keyword evidence="2" id="KW-1185">Reference proteome</keyword>
<sequence length="87" mass="10263">MLSLALWSPILRDQMQMKRFHFPKNVHAFLLDKFFHEKNPLTYAMCSLKRTTQFVSLLLKLKRTFYSSGLLDHLRSPSATYVISLPF</sequence>
<accession>W6UP35</accession>
<dbReference type="CTD" id="36338363"/>
<dbReference type="RefSeq" id="XP_024353712.1">
    <property type="nucleotide sequence ID" value="XM_024491897.1"/>
</dbReference>
<evidence type="ECO:0000313" key="1">
    <source>
        <dbReference type="EMBL" id="EUB62516.1"/>
    </source>
</evidence>
<comment type="caution">
    <text evidence="1">The sequence shown here is derived from an EMBL/GenBank/DDBJ whole genome shotgun (WGS) entry which is preliminary data.</text>
</comment>
<dbReference type="Proteomes" id="UP000019149">
    <property type="component" value="Unassembled WGS sequence"/>
</dbReference>
<dbReference type="KEGG" id="egl:EGR_02648"/>
<gene>
    <name evidence="1" type="ORF">EGR_02648</name>
</gene>
<name>W6UP35_ECHGR</name>
<dbReference type="AlphaFoldDB" id="W6UP35"/>
<proteinExistence type="predicted"/>
<dbReference type="GeneID" id="36338363"/>
<organism evidence="1 2">
    <name type="scientific">Echinococcus granulosus</name>
    <name type="common">Hydatid tapeworm</name>
    <dbReference type="NCBI Taxonomy" id="6210"/>
    <lineage>
        <taxon>Eukaryota</taxon>
        <taxon>Metazoa</taxon>
        <taxon>Spiralia</taxon>
        <taxon>Lophotrochozoa</taxon>
        <taxon>Platyhelminthes</taxon>
        <taxon>Cestoda</taxon>
        <taxon>Eucestoda</taxon>
        <taxon>Cyclophyllidea</taxon>
        <taxon>Taeniidae</taxon>
        <taxon>Echinococcus</taxon>
        <taxon>Echinococcus granulosus group</taxon>
    </lineage>
</organism>
<reference evidence="1 2" key="1">
    <citation type="journal article" date="2013" name="Nat. Genet.">
        <title>The genome of the hydatid tapeworm Echinococcus granulosus.</title>
        <authorList>
            <person name="Zheng H."/>
            <person name="Zhang W."/>
            <person name="Zhang L."/>
            <person name="Zhang Z."/>
            <person name="Li J."/>
            <person name="Lu G."/>
            <person name="Zhu Y."/>
            <person name="Wang Y."/>
            <person name="Huang Y."/>
            <person name="Liu J."/>
            <person name="Kang H."/>
            <person name="Chen J."/>
            <person name="Wang L."/>
            <person name="Chen A."/>
            <person name="Yu S."/>
            <person name="Gao Z."/>
            <person name="Jin L."/>
            <person name="Gu W."/>
            <person name="Wang Z."/>
            <person name="Zhao L."/>
            <person name="Shi B."/>
            <person name="Wen H."/>
            <person name="Lin R."/>
            <person name="Jones M.K."/>
            <person name="Brejova B."/>
            <person name="Vinar T."/>
            <person name="Zhao G."/>
            <person name="McManus D.P."/>
            <person name="Chen Z."/>
            <person name="Zhou Y."/>
            <person name="Wang S."/>
        </authorList>
    </citation>
    <scope>NUCLEOTIDE SEQUENCE [LARGE SCALE GENOMIC DNA]</scope>
</reference>
<evidence type="ECO:0000313" key="2">
    <source>
        <dbReference type="Proteomes" id="UP000019149"/>
    </source>
</evidence>
<dbReference type="EMBL" id="APAU02000012">
    <property type="protein sequence ID" value="EUB62516.1"/>
    <property type="molecule type" value="Genomic_DNA"/>
</dbReference>
<protein>
    <submittedName>
        <fullName evidence="1">Uncharacterized protein</fullName>
    </submittedName>
</protein>